<dbReference type="InterPro" id="IPR036390">
    <property type="entry name" value="WH_DNA-bd_sf"/>
</dbReference>
<keyword evidence="4" id="KW-0804">Transcription</keyword>
<keyword evidence="2" id="KW-0805">Transcription regulation</keyword>
<sequence>MDVELRHLRCLVAVVETGSFTDAGIELGISQAAVSRGVAALERALGVRLLHRTTRSVEPTPAGERALRKARRVLSIVADLQREASDDGGTVRIGYAWSALGKHTQELQRRWASVFPHSELRLVKTNTPTAGLAEGTSDFAILRRVPDTSILDVVLIGHERRYCAMASVDPLARRRTVSLAQVADSPLAIDLRTGSTRLDLWPEDARPRRTIPIEDVDDWLTVIATGTARGVTAESTAYQYRRPGLVYRPVRDAPPLPVYAAWSKADPPPARQDVVELLAGFYRPPSPHGNRPESAGPLGQPVQ</sequence>
<dbReference type="Gene3D" id="1.10.10.10">
    <property type="entry name" value="Winged helix-like DNA-binding domain superfamily/Winged helix DNA-binding domain"/>
    <property type="match status" value="1"/>
</dbReference>
<dbReference type="SUPFAM" id="SSF46785">
    <property type="entry name" value="Winged helix' DNA-binding domain"/>
    <property type="match status" value="1"/>
</dbReference>
<protein>
    <submittedName>
        <fullName evidence="7">LysR family transcriptional regulator</fullName>
    </submittedName>
</protein>
<reference evidence="8" key="1">
    <citation type="journal article" date="2019" name="Int. J. Syst. Evol. Microbiol.">
        <title>The Global Catalogue of Microorganisms (GCM) 10K type strain sequencing project: providing services to taxonomists for standard genome sequencing and annotation.</title>
        <authorList>
            <consortium name="The Broad Institute Genomics Platform"/>
            <consortium name="The Broad Institute Genome Sequencing Center for Infectious Disease"/>
            <person name="Wu L."/>
            <person name="Ma J."/>
        </authorList>
    </citation>
    <scope>NUCLEOTIDE SEQUENCE [LARGE SCALE GENOMIC DNA]</scope>
    <source>
        <strain evidence="8">JCM 30742</strain>
    </source>
</reference>
<comment type="similarity">
    <text evidence="1">Belongs to the LysR transcriptional regulatory family.</text>
</comment>
<dbReference type="InterPro" id="IPR036388">
    <property type="entry name" value="WH-like_DNA-bd_sf"/>
</dbReference>
<dbReference type="RefSeq" id="WP_345149808.1">
    <property type="nucleotide sequence ID" value="NZ_BAABEO010000009.1"/>
</dbReference>
<dbReference type="Pfam" id="PF00126">
    <property type="entry name" value="HTH_1"/>
    <property type="match status" value="1"/>
</dbReference>
<gene>
    <name evidence="7" type="ORF">GCM10023081_15650</name>
</gene>
<feature type="domain" description="HTH lysR-type" evidence="6">
    <location>
        <begin position="3"/>
        <end position="60"/>
    </location>
</feature>
<accession>A0ABP7C320</accession>
<evidence type="ECO:0000256" key="1">
    <source>
        <dbReference type="ARBA" id="ARBA00009437"/>
    </source>
</evidence>
<dbReference type="SUPFAM" id="SSF53850">
    <property type="entry name" value="Periplasmic binding protein-like II"/>
    <property type="match status" value="1"/>
</dbReference>
<dbReference type="EMBL" id="BAABEO010000009">
    <property type="protein sequence ID" value="GAA3678245.1"/>
    <property type="molecule type" value="Genomic_DNA"/>
</dbReference>
<proteinExistence type="inferred from homology"/>
<evidence type="ECO:0000256" key="3">
    <source>
        <dbReference type="ARBA" id="ARBA00023125"/>
    </source>
</evidence>
<feature type="region of interest" description="Disordered" evidence="5">
    <location>
        <begin position="280"/>
        <end position="303"/>
    </location>
</feature>
<dbReference type="PROSITE" id="PS50931">
    <property type="entry name" value="HTH_LYSR"/>
    <property type="match status" value="1"/>
</dbReference>
<organism evidence="7 8">
    <name type="scientific">Arthrobacter ginkgonis</name>
    <dbReference type="NCBI Taxonomy" id="1630594"/>
    <lineage>
        <taxon>Bacteria</taxon>
        <taxon>Bacillati</taxon>
        <taxon>Actinomycetota</taxon>
        <taxon>Actinomycetes</taxon>
        <taxon>Micrococcales</taxon>
        <taxon>Micrococcaceae</taxon>
        <taxon>Arthrobacter</taxon>
    </lineage>
</organism>
<evidence type="ECO:0000313" key="8">
    <source>
        <dbReference type="Proteomes" id="UP001500752"/>
    </source>
</evidence>
<evidence type="ECO:0000256" key="5">
    <source>
        <dbReference type="SAM" id="MobiDB-lite"/>
    </source>
</evidence>
<dbReference type="PANTHER" id="PTHR30346">
    <property type="entry name" value="TRANSCRIPTIONAL DUAL REGULATOR HCAR-RELATED"/>
    <property type="match status" value="1"/>
</dbReference>
<dbReference type="PRINTS" id="PR00039">
    <property type="entry name" value="HTHLYSR"/>
</dbReference>
<name>A0ABP7C320_9MICC</name>
<dbReference type="InterPro" id="IPR000847">
    <property type="entry name" value="LysR_HTH_N"/>
</dbReference>
<evidence type="ECO:0000256" key="2">
    <source>
        <dbReference type="ARBA" id="ARBA00023015"/>
    </source>
</evidence>
<comment type="caution">
    <text evidence="7">The sequence shown here is derived from an EMBL/GenBank/DDBJ whole genome shotgun (WGS) entry which is preliminary data.</text>
</comment>
<keyword evidence="8" id="KW-1185">Reference proteome</keyword>
<dbReference type="Proteomes" id="UP001500752">
    <property type="component" value="Unassembled WGS sequence"/>
</dbReference>
<dbReference type="InterPro" id="IPR005119">
    <property type="entry name" value="LysR_subst-bd"/>
</dbReference>
<dbReference type="Gene3D" id="3.40.190.10">
    <property type="entry name" value="Periplasmic binding protein-like II"/>
    <property type="match status" value="2"/>
</dbReference>
<evidence type="ECO:0000256" key="4">
    <source>
        <dbReference type="ARBA" id="ARBA00023163"/>
    </source>
</evidence>
<evidence type="ECO:0000259" key="6">
    <source>
        <dbReference type="PROSITE" id="PS50931"/>
    </source>
</evidence>
<evidence type="ECO:0000313" key="7">
    <source>
        <dbReference type="EMBL" id="GAA3678245.1"/>
    </source>
</evidence>
<dbReference type="PANTHER" id="PTHR30346:SF28">
    <property type="entry name" value="HTH-TYPE TRANSCRIPTIONAL REGULATOR CYNR"/>
    <property type="match status" value="1"/>
</dbReference>
<dbReference type="Pfam" id="PF03466">
    <property type="entry name" value="LysR_substrate"/>
    <property type="match status" value="1"/>
</dbReference>
<keyword evidence="3" id="KW-0238">DNA-binding</keyword>